<dbReference type="Gene3D" id="3.40.50.300">
    <property type="entry name" value="P-loop containing nucleotide triphosphate hydrolases"/>
    <property type="match status" value="2"/>
</dbReference>
<dbReference type="PROSITE" id="PS51193">
    <property type="entry name" value="HELICASE_ATP_BIND_2"/>
    <property type="match status" value="1"/>
</dbReference>
<sequence length="742" mass="84534">MQNYKNETEKLMLDDLNLPFKLYPAQLKFIKDAYTCFDESRLGLFEAPTGSGKTIAILCSALKWLANNRVNEAMCSLKSSESDDESIPDWVKESANLRIRTEAEFLVKSQDDYLECLRQKYKEFYDVTPNGTKIKETIKRKLTNGQGGNCKLQPSNIESKQEIPSQHPNKVQIIICSRTFTQLNQYVSEFRKLGVLSKNVKLAIAAGKFQVCVNSLVRQKCKSSEELTDECHSIKCNYRTDVLDLKEASMCFPMDIEELVSTGSVLCSCPFYATLESIKYADIILAPYISVLNESLKKTLGIETDGNILIFDEAHNLGDVITASTSSMVLSNQMRALVEQINSYISKYKEILKEEKISLLEIAKVARILAEYKEEIKEPRVTTVSSFLVNLELDQIQFHEMIDFLSTNYYCRKICAWARRLANVNIKQQMHAPNVNAIYIFKEFISTILFTTPSDSVIISHNSGNYTFEIYSVAGDESFYKMGKLKYFQYTPDDSGNNITFDYQTRERESHLQFLCNCIETSCTIVPNGIVVFFSSYAFLESFRKYFKSSGAHVRVLTKKRIFYEAQGQNKMYIRNVVGKGSETFELYSKEATAGGAILFAIFGGALCEGVNFSDKLARLLLLVGQPYPPDSIKLQLKRQHLQVRASEKGISDEQKRALEVLATQQRTILCYKMINQTVGRAMRHKHDYAAVLLIDARYQNNTSLLSSTIQKSLKQRKQEGNMSMIKEHLIQFYKHVTTSTL</sequence>
<comment type="caution">
    <text evidence="12">The sequence shown here is derived from an EMBL/GenBank/DDBJ whole genome shotgun (WGS) entry which is preliminary data.</text>
</comment>
<dbReference type="SUPFAM" id="SSF52540">
    <property type="entry name" value="P-loop containing nucleoside triphosphate hydrolases"/>
    <property type="match status" value="1"/>
</dbReference>
<evidence type="ECO:0000256" key="5">
    <source>
        <dbReference type="ARBA" id="ARBA00022801"/>
    </source>
</evidence>
<evidence type="ECO:0000313" key="13">
    <source>
        <dbReference type="Proteomes" id="UP001214638"/>
    </source>
</evidence>
<dbReference type="PANTHER" id="PTHR11472">
    <property type="entry name" value="DNA REPAIR DEAD HELICASE RAD3/XP-D SUBFAMILY MEMBER"/>
    <property type="match status" value="1"/>
</dbReference>
<keyword evidence="7" id="KW-0067">ATP-binding</keyword>
<dbReference type="AlphaFoldDB" id="A0AAD9PJY1"/>
<keyword evidence="10" id="KW-0413">Isomerase</keyword>
<evidence type="ECO:0000313" key="12">
    <source>
        <dbReference type="EMBL" id="KAK2196084.1"/>
    </source>
</evidence>
<dbReference type="EMBL" id="JALLKP010000003">
    <property type="protein sequence ID" value="KAK2196084.1"/>
    <property type="molecule type" value="Genomic_DNA"/>
</dbReference>
<dbReference type="InterPro" id="IPR014013">
    <property type="entry name" value="Helic_SF1/SF2_ATP-bd_DinG/Rad3"/>
</dbReference>
<dbReference type="RefSeq" id="XP_067802926.1">
    <property type="nucleotide sequence ID" value="XM_067947704.1"/>
</dbReference>
<keyword evidence="8" id="KW-0408">Iron</keyword>
<keyword evidence="6 12" id="KW-0347">Helicase</keyword>
<comment type="cofactor">
    <cofactor evidence="1">
        <name>[4Fe-4S] cluster</name>
        <dbReference type="ChEBI" id="CHEBI:49883"/>
    </cofactor>
</comment>
<keyword evidence="5" id="KW-0378">Hydrolase</keyword>
<dbReference type="InterPro" id="IPR006554">
    <property type="entry name" value="Helicase-like_DEXD_c2"/>
</dbReference>
<keyword evidence="13" id="KW-1185">Reference proteome</keyword>
<keyword evidence="4" id="KW-0547">Nucleotide-binding</keyword>
<dbReference type="GO" id="GO:0034085">
    <property type="term" value="P:establishment of sister chromatid cohesion"/>
    <property type="evidence" value="ECO:0007669"/>
    <property type="project" value="TreeGrafter"/>
</dbReference>
<evidence type="ECO:0000256" key="2">
    <source>
        <dbReference type="ARBA" id="ARBA00008435"/>
    </source>
</evidence>
<dbReference type="InterPro" id="IPR045028">
    <property type="entry name" value="DinG/Rad3-like"/>
</dbReference>
<dbReference type="PANTHER" id="PTHR11472:SF41">
    <property type="entry name" value="ATP-DEPENDENT DNA HELICASE DDX11-RELATED"/>
    <property type="match status" value="1"/>
</dbReference>
<dbReference type="InterPro" id="IPR014001">
    <property type="entry name" value="Helicase_ATP-bd"/>
</dbReference>
<reference evidence="12" key="1">
    <citation type="journal article" date="2023" name="Nat. Microbiol.">
        <title>Babesia duncani multi-omics identifies virulence factors and drug targets.</title>
        <authorList>
            <person name="Singh P."/>
            <person name="Lonardi S."/>
            <person name="Liang Q."/>
            <person name="Vydyam P."/>
            <person name="Khabirova E."/>
            <person name="Fang T."/>
            <person name="Gihaz S."/>
            <person name="Thekkiniath J."/>
            <person name="Munshi M."/>
            <person name="Abel S."/>
            <person name="Ciampossin L."/>
            <person name="Batugedara G."/>
            <person name="Gupta M."/>
            <person name="Lu X.M."/>
            <person name="Lenz T."/>
            <person name="Chakravarty S."/>
            <person name="Cornillot E."/>
            <person name="Hu Y."/>
            <person name="Ma W."/>
            <person name="Gonzalez L.M."/>
            <person name="Sanchez S."/>
            <person name="Estrada K."/>
            <person name="Sanchez-Flores A."/>
            <person name="Montero E."/>
            <person name="Harb O.S."/>
            <person name="Le Roch K.G."/>
            <person name="Mamoun C.B."/>
        </authorList>
    </citation>
    <scope>NUCLEOTIDE SEQUENCE</scope>
    <source>
        <strain evidence="12">WA1</strain>
    </source>
</reference>
<evidence type="ECO:0000256" key="9">
    <source>
        <dbReference type="ARBA" id="ARBA00023014"/>
    </source>
</evidence>
<keyword evidence="9" id="KW-0411">Iron-sulfur</keyword>
<dbReference type="GO" id="GO:0003678">
    <property type="term" value="F:DNA helicase activity"/>
    <property type="evidence" value="ECO:0007669"/>
    <property type="project" value="InterPro"/>
</dbReference>
<feature type="domain" description="Helicase ATP-binding" evidence="11">
    <location>
        <begin position="12"/>
        <end position="364"/>
    </location>
</feature>
<dbReference type="Proteomes" id="UP001214638">
    <property type="component" value="Unassembled WGS sequence"/>
</dbReference>
<protein>
    <submittedName>
        <fullName evidence="12">Bifunctional ATP-dependent RNA helicase CHL1-DDX11/Helicase superfamily 1-2</fullName>
    </submittedName>
</protein>
<evidence type="ECO:0000256" key="7">
    <source>
        <dbReference type="ARBA" id="ARBA00022840"/>
    </source>
</evidence>
<gene>
    <name evidence="12" type="ORF">BdWA1_002684</name>
</gene>
<dbReference type="GO" id="GO:0051536">
    <property type="term" value="F:iron-sulfur cluster binding"/>
    <property type="evidence" value="ECO:0007669"/>
    <property type="project" value="UniProtKB-KW"/>
</dbReference>
<dbReference type="SMART" id="SM00487">
    <property type="entry name" value="DEXDc"/>
    <property type="match status" value="1"/>
</dbReference>
<proteinExistence type="inferred from homology"/>
<evidence type="ECO:0000256" key="4">
    <source>
        <dbReference type="ARBA" id="ARBA00022741"/>
    </source>
</evidence>
<evidence type="ECO:0000256" key="6">
    <source>
        <dbReference type="ARBA" id="ARBA00022806"/>
    </source>
</evidence>
<keyword evidence="3" id="KW-0479">Metal-binding</keyword>
<dbReference type="SMART" id="SM00491">
    <property type="entry name" value="HELICc2"/>
    <property type="match status" value="1"/>
</dbReference>
<dbReference type="GO" id="GO:0005634">
    <property type="term" value="C:nucleus"/>
    <property type="evidence" value="ECO:0007669"/>
    <property type="project" value="TreeGrafter"/>
</dbReference>
<evidence type="ECO:0000256" key="8">
    <source>
        <dbReference type="ARBA" id="ARBA00023004"/>
    </source>
</evidence>
<evidence type="ECO:0000256" key="1">
    <source>
        <dbReference type="ARBA" id="ARBA00001966"/>
    </source>
</evidence>
<dbReference type="Pfam" id="PF13307">
    <property type="entry name" value="Helicase_C_2"/>
    <property type="match status" value="1"/>
</dbReference>
<dbReference type="GeneID" id="94336981"/>
<dbReference type="GO" id="GO:0003677">
    <property type="term" value="F:DNA binding"/>
    <property type="evidence" value="ECO:0007669"/>
    <property type="project" value="InterPro"/>
</dbReference>
<comment type="similarity">
    <text evidence="2">Belongs to the DEAD box helicase family. DEAH subfamily. DDX11/CHL1 sub-subfamily.</text>
</comment>
<dbReference type="SMART" id="SM00488">
    <property type="entry name" value="DEXDc2"/>
    <property type="match status" value="1"/>
</dbReference>
<evidence type="ECO:0000256" key="3">
    <source>
        <dbReference type="ARBA" id="ARBA00022723"/>
    </source>
</evidence>
<dbReference type="GO" id="GO:0006139">
    <property type="term" value="P:nucleobase-containing compound metabolic process"/>
    <property type="evidence" value="ECO:0007669"/>
    <property type="project" value="InterPro"/>
</dbReference>
<dbReference type="InterPro" id="IPR027417">
    <property type="entry name" value="P-loop_NTPase"/>
</dbReference>
<dbReference type="GO" id="GO:0046872">
    <property type="term" value="F:metal ion binding"/>
    <property type="evidence" value="ECO:0007669"/>
    <property type="project" value="UniProtKB-KW"/>
</dbReference>
<organism evidence="12 13">
    <name type="scientific">Babesia duncani</name>
    <dbReference type="NCBI Taxonomy" id="323732"/>
    <lineage>
        <taxon>Eukaryota</taxon>
        <taxon>Sar</taxon>
        <taxon>Alveolata</taxon>
        <taxon>Apicomplexa</taxon>
        <taxon>Aconoidasida</taxon>
        <taxon>Piroplasmida</taxon>
        <taxon>Babesiidae</taxon>
        <taxon>Babesia</taxon>
    </lineage>
</organism>
<dbReference type="InterPro" id="IPR010614">
    <property type="entry name" value="RAD3-like_helicase_DEAD"/>
</dbReference>
<evidence type="ECO:0000259" key="11">
    <source>
        <dbReference type="PROSITE" id="PS51193"/>
    </source>
</evidence>
<accession>A0AAD9PJY1</accession>
<evidence type="ECO:0000256" key="10">
    <source>
        <dbReference type="ARBA" id="ARBA00023235"/>
    </source>
</evidence>
<dbReference type="GO" id="GO:0005524">
    <property type="term" value="F:ATP binding"/>
    <property type="evidence" value="ECO:0007669"/>
    <property type="project" value="UniProtKB-KW"/>
</dbReference>
<dbReference type="InterPro" id="IPR006555">
    <property type="entry name" value="ATP-dep_Helicase_C"/>
</dbReference>
<name>A0AAD9PJY1_9APIC</name>
<dbReference type="Pfam" id="PF06733">
    <property type="entry name" value="DEAD_2"/>
    <property type="match status" value="1"/>
</dbReference>
<dbReference type="KEGG" id="bdw:94336981"/>
<dbReference type="GO" id="GO:0016818">
    <property type="term" value="F:hydrolase activity, acting on acid anhydrides, in phosphorus-containing anhydrides"/>
    <property type="evidence" value="ECO:0007669"/>
    <property type="project" value="InterPro"/>
</dbReference>